<dbReference type="Proteomes" id="UP000655225">
    <property type="component" value="Unassembled WGS sequence"/>
</dbReference>
<evidence type="ECO:0000313" key="2">
    <source>
        <dbReference type="Proteomes" id="UP000655225"/>
    </source>
</evidence>
<dbReference type="OMA" id="NAMMPRE"/>
<dbReference type="PANTHER" id="PTHR32166">
    <property type="entry name" value="OSJNBA0013A04.12 PROTEIN"/>
    <property type="match status" value="1"/>
</dbReference>
<gene>
    <name evidence="1" type="ORF">HHK36_002534</name>
</gene>
<comment type="caution">
    <text evidence="1">The sequence shown here is derived from an EMBL/GenBank/DDBJ whole genome shotgun (WGS) entry which is preliminary data.</text>
</comment>
<protein>
    <submittedName>
        <fullName evidence="1">Uncharacterized protein</fullName>
    </submittedName>
</protein>
<dbReference type="EMBL" id="JABCRI010000002">
    <property type="protein sequence ID" value="KAF8410014.1"/>
    <property type="molecule type" value="Genomic_DNA"/>
</dbReference>
<sequence>MTRFATAYLTLQSINKKKDALRKVVTCDEWNKSKWPRDLKGKRAMETVLSTSFWNDIVYAMKVTAPLVRVLRLVDGEKRPPMGYIYEAIDRAKEAIKEALGGQRNERNSTNLFMQLDTTSIRSFFYANSDIDSCEEVVRGLLTVIERLVPDLDAQDAMTRELAVYRNAEGLFGS</sequence>
<keyword evidence="2" id="KW-1185">Reference proteome</keyword>
<dbReference type="PANTHER" id="PTHR32166:SF74">
    <property type="entry name" value="OS05G0256350 PROTEIN"/>
    <property type="match status" value="1"/>
</dbReference>
<name>A0A835DR79_TETSI</name>
<dbReference type="SUPFAM" id="SSF53098">
    <property type="entry name" value="Ribonuclease H-like"/>
    <property type="match status" value="1"/>
</dbReference>
<accession>A0A835DR79</accession>
<reference evidence="1 2" key="1">
    <citation type="submission" date="2020-04" db="EMBL/GenBank/DDBJ databases">
        <title>Plant Genome Project.</title>
        <authorList>
            <person name="Zhang R.-G."/>
        </authorList>
    </citation>
    <scope>NUCLEOTIDE SEQUENCE [LARGE SCALE GENOMIC DNA]</scope>
    <source>
        <strain evidence="1">YNK0</strain>
        <tissue evidence="1">Leaf</tissue>
    </source>
</reference>
<dbReference type="InterPro" id="IPR012337">
    <property type="entry name" value="RNaseH-like_sf"/>
</dbReference>
<dbReference type="AlphaFoldDB" id="A0A835DR79"/>
<dbReference type="OrthoDB" id="1729094at2759"/>
<evidence type="ECO:0000313" key="1">
    <source>
        <dbReference type="EMBL" id="KAF8410014.1"/>
    </source>
</evidence>
<proteinExistence type="predicted"/>
<organism evidence="1 2">
    <name type="scientific">Tetracentron sinense</name>
    <name type="common">Spur-leaf</name>
    <dbReference type="NCBI Taxonomy" id="13715"/>
    <lineage>
        <taxon>Eukaryota</taxon>
        <taxon>Viridiplantae</taxon>
        <taxon>Streptophyta</taxon>
        <taxon>Embryophyta</taxon>
        <taxon>Tracheophyta</taxon>
        <taxon>Spermatophyta</taxon>
        <taxon>Magnoliopsida</taxon>
        <taxon>Trochodendrales</taxon>
        <taxon>Trochodendraceae</taxon>
        <taxon>Tetracentron</taxon>
    </lineage>
</organism>